<organism evidence="2 3">
    <name type="scientific">Vitis vinifera</name>
    <name type="common">Grape</name>
    <dbReference type="NCBI Taxonomy" id="29760"/>
    <lineage>
        <taxon>Eukaryota</taxon>
        <taxon>Viridiplantae</taxon>
        <taxon>Streptophyta</taxon>
        <taxon>Embryophyta</taxon>
        <taxon>Tracheophyta</taxon>
        <taxon>Spermatophyta</taxon>
        <taxon>Magnoliopsida</taxon>
        <taxon>eudicotyledons</taxon>
        <taxon>Gunneridae</taxon>
        <taxon>Pentapetalae</taxon>
        <taxon>rosids</taxon>
        <taxon>Vitales</taxon>
        <taxon>Vitaceae</taxon>
        <taxon>Viteae</taxon>
        <taxon>Vitis</taxon>
    </lineage>
</organism>
<comment type="caution">
    <text evidence="2">The sequence shown here is derived from an EMBL/GenBank/DDBJ whole genome shotgun (WGS) entry which is preliminary data.</text>
</comment>
<feature type="region of interest" description="Disordered" evidence="1">
    <location>
        <begin position="36"/>
        <end position="93"/>
    </location>
</feature>
<feature type="compositionally biased region" description="Polar residues" evidence="1">
    <location>
        <begin position="65"/>
        <end position="79"/>
    </location>
</feature>
<accession>A0A438GA89</accession>
<protein>
    <submittedName>
        <fullName evidence="2">Uncharacterized protein</fullName>
    </submittedName>
</protein>
<gene>
    <name evidence="2" type="ORF">CK203_060672</name>
</gene>
<evidence type="ECO:0000256" key="1">
    <source>
        <dbReference type="SAM" id="MobiDB-lite"/>
    </source>
</evidence>
<dbReference type="Proteomes" id="UP000288805">
    <property type="component" value="Unassembled WGS sequence"/>
</dbReference>
<evidence type="ECO:0000313" key="3">
    <source>
        <dbReference type="Proteomes" id="UP000288805"/>
    </source>
</evidence>
<reference evidence="2 3" key="1">
    <citation type="journal article" date="2018" name="PLoS Genet.">
        <title>Population sequencing reveals clonal diversity and ancestral inbreeding in the grapevine cultivar Chardonnay.</title>
        <authorList>
            <person name="Roach M.J."/>
            <person name="Johnson D.L."/>
            <person name="Bohlmann J."/>
            <person name="van Vuuren H.J."/>
            <person name="Jones S.J."/>
            <person name="Pretorius I.S."/>
            <person name="Schmidt S.A."/>
            <person name="Borneman A.R."/>
        </authorList>
    </citation>
    <scope>NUCLEOTIDE SEQUENCE [LARGE SCALE GENOMIC DNA]</scope>
    <source>
        <strain evidence="3">cv. Chardonnay</strain>
        <tissue evidence="2">Leaf</tissue>
    </source>
</reference>
<sequence length="93" mass="10055">MAVVHAHQDQLIATQTQHTAILRQIQQHLGIYHHLSMNMPGPSGSTDPSQDIPPAEQTVAPEEMTTGQIETPIPSTQTFIADPSSPHDPPTTT</sequence>
<proteinExistence type="predicted"/>
<evidence type="ECO:0000313" key="2">
    <source>
        <dbReference type="EMBL" id="RVW69114.1"/>
    </source>
</evidence>
<dbReference type="EMBL" id="QGNW01000508">
    <property type="protein sequence ID" value="RVW69114.1"/>
    <property type="molecule type" value="Genomic_DNA"/>
</dbReference>
<dbReference type="AlphaFoldDB" id="A0A438GA89"/>
<name>A0A438GA89_VITVI</name>